<evidence type="ECO:0000313" key="2">
    <source>
        <dbReference type="Proteomes" id="UP001231941"/>
    </source>
</evidence>
<dbReference type="EMBL" id="JAVAMP010000015">
    <property type="protein sequence ID" value="MDP5276523.1"/>
    <property type="molecule type" value="Genomic_DNA"/>
</dbReference>
<reference evidence="1 2" key="1">
    <citation type="submission" date="2023-08" db="EMBL/GenBank/DDBJ databases">
        <authorList>
            <person name="Park J.-S."/>
        </authorList>
    </citation>
    <scope>NUCLEOTIDE SEQUENCE [LARGE SCALE GENOMIC DNA]</scope>
    <source>
        <strain evidence="1 2">2205SS18-9</strain>
    </source>
</reference>
<proteinExistence type="predicted"/>
<keyword evidence="2" id="KW-1185">Reference proteome</keyword>
<sequence>MDIKWNFVAPLYDIDSVNTVQTTILSSALENTNAFLVSKISPDNVINTMVPSGAYVLSTNVTEGKGIQVARTLVNITLKPITV</sequence>
<accession>A0ABT9J4X1</accession>
<comment type="caution">
    <text evidence="1">The sequence shown here is derived from an EMBL/GenBank/DDBJ whole genome shotgun (WGS) entry which is preliminary data.</text>
</comment>
<evidence type="ECO:0000313" key="1">
    <source>
        <dbReference type="EMBL" id="MDP5276523.1"/>
    </source>
</evidence>
<dbReference type="Proteomes" id="UP001231941">
    <property type="component" value="Unassembled WGS sequence"/>
</dbReference>
<protein>
    <submittedName>
        <fullName evidence="1">Uncharacterized protein</fullName>
    </submittedName>
</protein>
<organism evidence="1 2">
    <name type="scientific">Chengkuizengella axinellae</name>
    <dbReference type="NCBI Taxonomy" id="3064388"/>
    <lineage>
        <taxon>Bacteria</taxon>
        <taxon>Bacillati</taxon>
        <taxon>Bacillota</taxon>
        <taxon>Bacilli</taxon>
        <taxon>Bacillales</taxon>
        <taxon>Paenibacillaceae</taxon>
        <taxon>Chengkuizengella</taxon>
    </lineage>
</organism>
<gene>
    <name evidence="1" type="ORF">Q5Y73_20720</name>
</gene>
<name>A0ABT9J4X1_9BACL</name>
<dbReference type="RefSeq" id="WP_305993830.1">
    <property type="nucleotide sequence ID" value="NZ_JAVAMP010000015.1"/>
</dbReference>